<sequence>MSGGRSRRALLSAAGVALTTGLTGCLGALEGDEDETENVSGGDGDTESDEESTDSSDETAELRETLAAADPYRMLQYGPDHVGNTVDAGPTADVDAVWTFREGADDSHYEIGTPAIVDGTVYVPENHSVGDDSAETVVYALDGATGDIEWEWSYPRGTTFGSTVVAEGAVVLIFGGSVVALEADAGTERWRLERDFSDAVTVADGTAYAINTTYADPPTLVAIDLETGRERWTKPLGNERMYWPTPPAVADGTVYQGGMEFTALSAADGERLWSKDFGNAVTGSPTVTDDACYVPLGDGTIAALGRDGTLRWRQPVEHGGHGSGLNSVSSPAVDDGTLYVTNSWRLTALDADDGAQHWTTETAGDRPPVVADGVVYVSGLNAMGAHDGATGDCLWRYETDASSSSGNKVAPVVGETAFFPSAGLQALREADATSD</sequence>
<dbReference type="EMBL" id="CP069188">
    <property type="protein sequence ID" value="QRV17249.1"/>
    <property type="molecule type" value="Genomic_DNA"/>
</dbReference>
<organism evidence="3 4">
    <name type="scientific">Haloterrigena salifodinae</name>
    <dbReference type="NCBI Taxonomy" id="2675099"/>
    <lineage>
        <taxon>Archaea</taxon>
        <taxon>Methanobacteriati</taxon>
        <taxon>Methanobacteriota</taxon>
        <taxon>Stenosarchaea group</taxon>
        <taxon>Halobacteria</taxon>
        <taxon>Halobacteriales</taxon>
        <taxon>Natrialbaceae</taxon>
        <taxon>Haloterrigena</taxon>
    </lineage>
</organism>
<dbReference type="KEGG" id="hsal:JMJ58_03875"/>
<feature type="compositionally biased region" description="Acidic residues" evidence="1">
    <location>
        <begin position="44"/>
        <end position="59"/>
    </location>
</feature>
<evidence type="ECO:0000313" key="3">
    <source>
        <dbReference type="EMBL" id="QRV17249.1"/>
    </source>
</evidence>
<evidence type="ECO:0000256" key="1">
    <source>
        <dbReference type="SAM" id="MobiDB-lite"/>
    </source>
</evidence>
<dbReference type="Proteomes" id="UP000637819">
    <property type="component" value="Chromosome"/>
</dbReference>
<accession>A0A8T8E682</accession>
<dbReference type="SMART" id="SM00564">
    <property type="entry name" value="PQQ"/>
    <property type="match status" value="7"/>
</dbReference>
<protein>
    <submittedName>
        <fullName evidence="3">PQQ-binding-like beta-propeller repeat protein</fullName>
    </submittedName>
</protein>
<keyword evidence="4" id="KW-1185">Reference proteome</keyword>
<dbReference type="InterPro" id="IPR011047">
    <property type="entry name" value="Quinoprotein_ADH-like_sf"/>
</dbReference>
<feature type="domain" description="Pyrrolo-quinoline quinone repeat" evidence="2">
    <location>
        <begin position="220"/>
        <end position="365"/>
    </location>
</feature>
<dbReference type="PROSITE" id="PS51257">
    <property type="entry name" value="PROKAR_LIPOPROTEIN"/>
    <property type="match status" value="1"/>
</dbReference>
<evidence type="ECO:0000313" key="4">
    <source>
        <dbReference type="Proteomes" id="UP000637819"/>
    </source>
</evidence>
<dbReference type="OrthoDB" id="8638at2157"/>
<gene>
    <name evidence="3" type="ORF">JMJ58_03875</name>
</gene>
<dbReference type="PANTHER" id="PTHR34512">
    <property type="entry name" value="CELL SURFACE PROTEIN"/>
    <property type="match status" value="1"/>
</dbReference>
<dbReference type="Gene3D" id="2.40.128.630">
    <property type="match status" value="1"/>
</dbReference>
<dbReference type="Pfam" id="PF13360">
    <property type="entry name" value="PQQ_2"/>
    <property type="match status" value="1"/>
</dbReference>
<evidence type="ECO:0000259" key="2">
    <source>
        <dbReference type="Pfam" id="PF13360"/>
    </source>
</evidence>
<dbReference type="AlphaFoldDB" id="A0A8T8E682"/>
<dbReference type="PANTHER" id="PTHR34512:SF30">
    <property type="entry name" value="OUTER MEMBRANE PROTEIN ASSEMBLY FACTOR BAMB"/>
    <property type="match status" value="1"/>
</dbReference>
<reference evidence="3 4" key="1">
    <citation type="submission" date="2021-01" db="EMBL/GenBank/DDBJ databases">
        <title>Genome Sequence and Methylation Pattern of Haloterrigena salifodinae BOL5-1, An Extremely Halophilic Archaeon from a Bolivian Salt Mine.</title>
        <authorList>
            <person name="DasSarma P."/>
            <person name="Anton B.P."/>
            <person name="DasSarma S.L."/>
            <person name="von Ehrenheim H.A.L."/>
            <person name="Martinez F.L."/>
            <person name="Guzman D."/>
            <person name="Roberts R.J."/>
            <person name="DasSarma S."/>
        </authorList>
    </citation>
    <scope>NUCLEOTIDE SEQUENCE [LARGE SCALE GENOMIC DNA]</scope>
    <source>
        <strain evidence="3 4">BOL5-1</strain>
    </source>
</reference>
<dbReference type="SUPFAM" id="SSF50998">
    <property type="entry name" value="Quinoprotein alcohol dehydrogenase-like"/>
    <property type="match status" value="2"/>
</dbReference>
<feature type="region of interest" description="Disordered" evidence="1">
    <location>
        <begin position="26"/>
        <end position="59"/>
    </location>
</feature>
<dbReference type="Gene3D" id="2.130.10.10">
    <property type="entry name" value="YVTN repeat-like/Quinoprotein amine dehydrogenase"/>
    <property type="match status" value="1"/>
</dbReference>
<dbReference type="InterPro" id="IPR018391">
    <property type="entry name" value="PQQ_b-propeller_rpt"/>
</dbReference>
<dbReference type="InterPro" id="IPR002372">
    <property type="entry name" value="PQQ_rpt_dom"/>
</dbReference>
<dbReference type="InterPro" id="IPR015943">
    <property type="entry name" value="WD40/YVTN_repeat-like_dom_sf"/>
</dbReference>
<name>A0A8T8E682_9EURY</name>
<proteinExistence type="predicted"/>